<sequence>MRWSGFGPQSGFLMDRGVDVVATGSEKKPLYGPPSFYIIDLLYFSNKQEAVS</sequence>
<organism evidence="1 2">
    <name type="scientific">Flammeovirga aprica JL-4</name>
    <dbReference type="NCBI Taxonomy" id="694437"/>
    <lineage>
        <taxon>Bacteria</taxon>
        <taxon>Pseudomonadati</taxon>
        <taxon>Bacteroidota</taxon>
        <taxon>Cytophagia</taxon>
        <taxon>Cytophagales</taxon>
        <taxon>Flammeovirgaceae</taxon>
        <taxon>Flammeovirga</taxon>
    </lineage>
</organism>
<proteinExistence type="predicted"/>
<reference evidence="1 2" key="1">
    <citation type="submission" date="2020-04" db="EMBL/GenBank/DDBJ databases">
        <title>Flammeovirga sp. SR4, a novel species isolated from seawater.</title>
        <authorList>
            <person name="Wang X."/>
        </authorList>
    </citation>
    <scope>NUCLEOTIDE SEQUENCE [LARGE SCALE GENOMIC DNA]</scope>
    <source>
        <strain evidence="1 2">ATCC 23126</strain>
    </source>
</reference>
<accession>A0A7X9RYW5</accession>
<name>A0A7X9RYW5_9BACT</name>
<evidence type="ECO:0000313" key="1">
    <source>
        <dbReference type="EMBL" id="NME71295.1"/>
    </source>
</evidence>
<dbReference type="Proteomes" id="UP000576082">
    <property type="component" value="Unassembled WGS sequence"/>
</dbReference>
<gene>
    <name evidence="1" type="ORF">HHU12_25240</name>
</gene>
<keyword evidence="2" id="KW-1185">Reference proteome</keyword>
<dbReference type="RefSeq" id="WP_169659512.1">
    <property type="nucleotide sequence ID" value="NZ_JABANE010000093.1"/>
</dbReference>
<dbReference type="EMBL" id="JABANE010000093">
    <property type="protein sequence ID" value="NME71295.1"/>
    <property type="molecule type" value="Genomic_DNA"/>
</dbReference>
<comment type="caution">
    <text evidence="1">The sequence shown here is derived from an EMBL/GenBank/DDBJ whole genome shotgun (WGS) entry which is preliminary data.</text>
</comment>
<protein>
    <submittedName>
        <fullName evidence="1">Uncharacterized protein</fullName>
    </submittedName>
</protein>
<evidence type="ECO:0000313" key="2">
    <source>
        <dbReference type="Proteomes" id="UP000576082"/>
    </source>
</evidence>
<dbReference type="AlphaFoldDB" id="A0A7X9RYW5"/>